<keyword evidence="2 3" id="KW-0238">DNA-binding</keyword>
<gene>
    <name evidence="5" type="ORF">GCM10009001_34990</name>
</gene>
<dbReference type="PROSITE" id="PS50977">
    <property type="entry name" value="HTH_TETR_2"/>
    <property type="match status" value="1"/>
</dbReference>
<dbReference type="PANTHER" id="PTHR43479">
    <property type="entry name" value="ACREF/ENVCD OPERON REPRESSOR-RELATED"/>
    <property type="match status" value="1"/>
</dbReference>
<dbReference type="PANTHER" id="PTHR43479:SF22">
    <property type="entry name" value="TRANSCRIPTIONAL REGULATOR, TETR FAMILY"/>
    <property type="match status" value="1"/>
</dbReference>
<sequence length="290" mass="33834">MTQRHGELLDAAVQLFQQHGFHATSVADITKACGISKGAFYKHFSSKESMILELLQRYYDDIFTKADRFAEDLQQSPLLVLKRKISVELEKSIEYRSFFIALVTDFPPYETGEISEFLNRIRKTHHQWHRQALLEAFGPKIKAYVNDLTIIMEGIIHSYLMRMTWTGPTLPLDRLGDFIAERLKVMVEHDDELSPMLPDFPDNESSIAIIENMYHDLSELYTELKADTKKTPSIEKDIQSIELLMEELEQKTPREFLVDALLIQLYRRSYLKTKLTKIITVWEVWKGDLT</sequence>
<dbReference type="InterPro" id="IPR023772">
    <property type="entry name" value="DNA-bd_HTH_TetR-type_CS"/>
</dbReference>
<evidence type="ECO:0000259" key="4">
    <source>
        <dbReference type="PROSITE" id="PS50977"/>
    </source>
</evidence>
<feature type="domain" description="HTH tetR-type" evidence="4">
    <location>
        <begin position="2"/>
        <end position="62"/>
    </location>
</feature>
<dbReference type="EMBL" id="BAAADS010000025">
    <property type="protein sequence ID" value="GAA0614718.1"/>
    <property type="molecule type" value="Genomic_DNA"/>
</dbReference>
<keyword evidence="6" id="KW-1185">Reference proteome</keyword>
<evidence type="ECO:0000313" key="6">
    <source>
        <dbReference type="Proteomes" id="UP001500866"/>
    </source>
</evidence>
<feature type="DNA-binding region" description="H-T-H motif" evidence="3">
    <location>
        <begin position="25"/>
        <end position="44"/>
    </location>
</feature>
<evidence type="ECO:0000313" key="5">
    <source>
        <dbReference type="EMBL" id="GAA0614718.1"/>
    </source>
</evidence>
<organism evidence="5 6">
    <name type="scientific">Virgibacillus siamensis</name>
    <dbReference type="NCBI Taxonomy" id="480071"/>
    <lineage>
        <taxon>Bacteria</taxon>
        <taxon>Bacillati</taxon>
        <taxon>Bacillota</taxon>
        <taxon>Bacilli</taxon>
        <taxon>Bacillales</taxon>
        <taxon>Bacillaceae</taxon>
        <taxon>Virgibacillus</taxon>
    </lineage>
</organism>
<evidence type="ECO:0000256" key="3">
    <source>
        <dbReference type="PROSITE-ProRule" id="PRU00335"/>
    </source>
</evidence>
<dbReference type="Proteomes" id="UP001500866">
    <property type="component" value="Unassembled WGS sequence"/>
</dbReference>
<dbReference type="Pfam" id="PF00440">
    <property type="entry name" value="TetR_N"/>
    <property type="match status" value="1"/>
</dbReference>
<protein>
    <submittedName>
        <fullName evidence="5">TetR/AcrR family transcriptional regulator</fullName>
    </submittedName>
</protein>
<name>A0ABP3RQB3_9BACI</name>
<dbReference type="PRINTS" id="PR00455">
    <property type="entry name" value="HTHTETR"/>
</dbReference>
<dbReference type="InterPro" id="IPR050624">
    <property type="entry name" value="HTH-type_Tx_Regulator"/>
</dbReference>
<evidence type="ECO:0000256" key="1">
    <source>
        <dbReference type="ARBA" id="ARBA00022491"/>
    </source>
</evidence>
<comment type="caution">
    <text evidence="5">The sequence shown here is derived from an EMBL/GenBank/DDBJ whole genome shotgun (WGS) entry which is preliminary data.</text>
</comment>
<dbReference type="SUPFAM" id="SSF46689">
    <property type="entry name" value="Homeodomain-like"/>
    <property type="match status" value="1"/>
</dbReference>
<dbReference type="InterPro" id="IPR009057">
    <property type="entry name" value="Homeodomain-like_sf"/>
</dbReference>
<dbReference type="RefSeq" id="WP_343816134.1">
    <property type="nucleotide sequence ID" value="NZ_BAAADS010000025.1"/>
</dbReference>
<evidence type="ECO:0000256" key="2">
    <source>
        <dbReference type="ARBA" id="ARBA00023125"/>
    </source>
</evidence>
<dbReference type="Gene3D" id="1.10.357.10">
    <property type="entry name" value="Tetracycline Repressor, domain 2"/>
    <property type="match status" value="1"/>
</dbReference>
<proteinExistence type="predicted"/>
<keyword evidence="1" id="KW-0678">Repressor</keyword>
<dbReference type="InterPro" id="IPR001647">
    <property type="entry name" value="HTH_TetR"/>
</dbReference>
<reference evidence="6" key="1">
    <citation type="journal article" date="2019" name="Int. J. Syst. Evol. Microbiol.">
        <title>The Global Catalogue of Microorganisms (GCM) 10K type strain sequencing project: providing services to taxonomists for standard genome sequencing and annotation.</title>
        <authorList>
            <consortium name="The Broad Institute Genomics Platform"/>
            <consortium name="The Broad Institute Genome Sequencing Center for Infectious Disease"/>
            <person name="Wu L."/>
            <person name="Ma J."/>
        </authorList>
    </citation>
    <scope>NUCLEOTIDE SEQUENCE [LARGE SCALE GENOMIC DNA]</scope>
    <source>
        <strain evidence="6">JCM 15395</strain>
    </source>
</reference>
<accession>A0ABP3RQB3</accession>
<dbReference type="PROSITE" id="PS01081">
    <property type="entry name" value="HTH_TETR_1"/>
    <property type="match status" value="1"/>
</dbReference>